<organism evidence="2 3">
    <name type="scientific">Stachybotrys elegans</name>
    <dbReference type="NCBI Taxonomy" id="80388"/>
    <lineage>
        <taxon>Eukaryota</taxon>
        <taxon>Fungi</taxon>
        <taxon>Dikarya</taxon>
        <taxon>Ascomycota</taxon>
        <taxon>Pezizomycotina</taxon>
        <taxon>Sordariomycetes</taxon>
        <taxon>Hypocreomycetidae</taxon>
        <taxon>Hypocreales</taxon>
        <taxon>Stachybotryaceae</taxon>
        <taxon>Stachybotrys</taxon>
    </lineage>
</organism>
<reference evidence="2" key="1">
    <citation type="journal article" date="2021" name="Nat. Commun.">
        <title>Genetic determinants of endophytism in the Arabidopsis root mycobiome.</title>
        <authorList>
            <person name="Mesny F."/>
            <person name="Miyauchi S."/>
            <person name="Thiergart T."/>
            <person name="Pickel B."/>
            <person name="Atanasova L."/>
            <person name="Karlsson M."/>
            <person name="Huettel B."/>
            <person name="Barry K.W."/>
            <person name="Haridas S."/>
            <person name="Chen C."/>
            <person name="Bauer D."/>
            <person name="Andreopoulos W."/>
            <person name="Pangilinan J."/>
            <person name="LaButti K."/>
            <person name="Riley R."/>
            <person name="Lipzen A."/>
            <person name="Clum A."/>
            <person name="Drula E."/>
            <person name="Henrissat B."/>
            <person name="Kohler A."/>
            <person name="Grigoriev I.V."/>
            <person name="Martin F.M."/>
            <person name="Hacquard S."/>
        </authorList>
    </citation>
    <scope>NUCLEOTIDE SEQUENCE</scope>
    <source>
        <strain evidence="2">MPI-CAGE-CH-0235</strain>
    </source>
</reference>
<comment type="caution">
    <text evidence="2">The sequence shown here is derived from an EMBL/GenBank/DDBJ whole genome shotgun (WGS) entry which is preliminary data.</text>
</comment>
<feature type="region of interest" description="Disordered" evidence="1">
    <location>
        <begin position="49"/>
        <end position="78"/>
    </location>
</feature>
<gene>
    <name evidence="2" type="ORF">B0I35DRAFT_38629</name>
</gene>
<accession>A0A8K0T8B7</accession>
<keyword evidence="3" id="KW-1185">Reference proteome</keyword>
<name>A0A8K0T8B7_9HYPO</name>
<dbReference type="AlphaFoldDB" id="A0A8K0T8B7"/>
<evidence type="ECO:0000256" key="1">
    <source>
        <dbReference type="SAM" id="MobiDB-lite"/>
    </source>
</evidence>
<sequence length="99" mass="10438">MHSPQRRLLPASDTIEAHTTGHGSKQRPSAVHGLIGAYLGLPRHKDGCRTCGRASPTGSADHLPSLAVPPPQKEPDHPIHLSVHGCARYGRAQVASCGL</sequence>
<dbReference type="EMBL" id="JAGPNK010000001">
    <property type="protein sequence ID" value="KAH7329197.1"/>
    <property type="molecule type" value="Genomic_DNA"/>
</dbReference>
<dbReference type="Proteomes" id="UP000813444">
    <property type="component" value="Unassembled WGS sequence"/>
</dbReference>
<feature type="region of interest" description="Disordered" evidence="1">
    <location>
        <begin position="1"/>
        <end position="30"/>
    </location>
</feature>
<protein>
    <submittedName>
        <fullName evidence="2">Uncharacterized protein</fullName>
    </submittedName>
</protein>
<evidence type="ECO:0000313" key="2">
    <source>
        <dbReference type="EMBL" id="KAH7329197.1"/>
    </source>
</evidence>
<proteinExistence type="predicted"/>
<evidence type="ECO:0000313" key="3">
    <source>
        <dbReference type="Proteomes" id="UP000813444"/>
    </source>
</evidence>